<evidence type="ECO:0000313" key="7">
    <source>
        <dbReference type="Proteomes" id="UP000537729"/>
    </source>
</evidence>
<dbReference type="InterPro" id="IPR003679">
    <property type="entry name" value="Amioglycoside_AcTrfase"/>
</dbReference>
<dbReference type="GO" id="GO:0046677">
    <property type="term" value="P:response to antibiotic"/>
    <property type="evidence" value="ECO:0007669"/>
    <property type="project" value="UniProtKB-KW"/>
</dbReference>
<dbReference type="EMBL" id="JAAQWG010000004">
    <property type="protein sequence ID" value="NMY07569.1"/>
    <property type="molecule type" value="Genomic_DNA"/>
</dbReference>
<evidence type="ECO:0000256" key="5">
    <source>
        <dbReference type="RuleBase" id="RU365031"/>
    </source>
</evidence>
<evidence type="ECO:0000256" key="4">
    <source>
        <dbReference type="ARBA" id="ARBA00023315"/>
    </source>
</evidence>
<evidence type="ECO:0000256" key="3">
    <source>
        <dbReference type="ARBA" id="ARBA00022679"/>
    </source>
</evidence>
<organism evidence="6 7">
    <name type="scientific">Pseudomonas veronii</name>
    <dbReference type="NCBI Taxonomy" id="76761"/>
    <lineage>
        <taxon>Bacteria</taxon>
        <taxon>Pseudomonadati</taxon>
        <taxon>Pseudomonadota</taxon>
        <taxon>Gammaproteobacteria</taxon>
        <taxon>Pseudomonadales</taxon>
        <taxon>Pseudomonadaceae</taxon>
        <taxon>Pseudomonas</taxon>
    </lineage>
</organism>
<dbReference type="Proteomes" id="UP000537729">
    <property type="component" value="Unassembled WGS sequence"/>
</dbReference>
<dbReference type="EC" id="2.3.1.-" evidence="5"/>
<reference evidence="6 7" key="1">
    <citation type="journal article" date="2020" name="Front. Microbiol.">
        <title>Genetic Organization of the aprX-lipA2 Operon Affects the Proteolytic Potential of Pseudomonas Species in Milk.</title>
        <authorList>
            <person name="Maier C."/>
            <person name="Huptas C."/>
            <person name="von Neubeck M."/>
            <person name="Scherer S."/>
            <person name="Wenning M."/>
            <person name="Lucking G."/>
        </authorList>
    </citation>
    <scope>NUCLEOTIDE SEQUENCE [LARGE SCALE GENOMIC DNA]</scope>
    <source>
        <strain evidence="6 7">DSM 16272</strain>
    </source>
</reference>
<comment type="caution">
    <text evidence="6">The sequence shown here is derived from an EMBL/GenBank/DDBJ whole genome shotgun (WGS) entry which is preliminary data.</text>
</comment>
<comment type="catalytic activity">
    <reaction evidence="5">
        <text>a 2-deoxystreptamine antibiotic + acetyl-CoA = an N(3)-acetyl-2-deoxystreptamine antibiotic + CoA + H(+)</text>
        <dbReference type="Rhea" id="RHEA:12665"/>
        <dbReference type="ChEBI" id="CHEBI:15378"/>
        <dbReference type="ChEBI" id="CHEBI:57287"/>
        <dbReference type="ChEBI" id="CHEBI:57288"/>
        <dbReference type="ChEBI" id="CHEBI:57921"/>
        <dbReference type="ChEBI" id="CHEBI:77452"/>
        <dbReference type="EC" id="2.3.1.81"/>
    </reaction>
</comment>
<dbReference type="GO" id="GO:0046353">
    <property type="term" value="F:aminoglycoside 3-N-acetyltransferase activity"/>
    <property type="evidence" value="ECO:0007669"/>
    <property type="project" value="UniProtKB-EC"/>
</dbReference>
<evidence type="ECO:0000256" key="1">
    <source>
        <dbReference type="ARBA" id="ARBA00006383"/>
    </source>
</evidence>
<keyword evidence="5" id="KW-0046">Antibiotic resistance</keyword>
<name>A0A7Y1F7H3_PSEVE</name>
<comment type="similarity">
    <text evidence="1 5">Belongs to the antibiotic N-acetyltransferase family.</text>
</comment>
<dbReference type="InterPro" id="IPR028345">
    <property type="entry name" value="Antibiotic_NAT-like"/>
</dbReference>
<keyword evidence="4 5" id="KW-0012">Acyltransferase</keyword>
<dbReference type="Pfam" id="PF02522">
    <property type="entry name" value="Antibiotic_NAT"/>
    <property type="match status" value="1"/>
</dbReference>
<evidence type="ECO:0000313" key="6">
    <source>
        <dbReference type="EMBL" id="NMY07569.1"/>
    </source>
</evidence>
<protein>
    <recommendedName>
        <fullName evidence="2 5">Aminoglycoside N(3)-acetyltransferase</fullName>
        <ecNumber evidence="5">2.3.1.-</ecNumber>
    </recommendedName>
</protein>
<sequence>MHEGIVAALAADWRSAGVEEGDTLLVHSSLSRTLRKVVKMGGGADPSIVVRSFLHALGSEGTLIAPLFNFEFTQGVPFDIRESKSAMGSFTEAVRKWPGAVRTGHPIYSFAAVGKNANQFMGVENFSGYGADSPFAIIHKLGGKIGVIDLPDQHSMTFYHYVEEANSAPYRYHKTFTGDYTEADGSTTKKTFGLFVRDIEKGVLTKVDPMGEILWEKGLYSGFRPGAGCGLRVIKAAPMFVEVSKVINTGSAKGILYDVQ</sequence>
<accession>A0A7Y1F7H3</accession>
<proteinExistence type="inferred from homology"/>
<dbReference type="AlphaFoldDB" id="A0A7Y1F7H3"/>
<dbReference type="PANTHER" id="PTHR11104">
    <property type="entry name" value="AMINOGLYCOSIDE N3-ACETYLTRANSFERASE"/>
    <property type="match status" value="1"/>
</dbReference>
<evidence type="ECO:0000256" key="2">
    <source>
        <dbReference type="ARBA" id="ARBA00012882"/>
    </source>
</evidence>
<keyword evidence="3 5" id="KW-0808">Transferase</keyword>
<dbReference type="SUPFAM" id="SSF110710">
    <property type="entry name" value="TTHA0583/YokD-like"/>
    <property type="match status" value="1"/>
</dbReference>
<dbReference type="PANTHER" id="PTHR11104:SF0">
    <property type="entry name" value="SPBETA PROPHAGE-DERIVED AMINOGLYCOSIDE N(3')-ACETYLTRANSFERASE-LIKE PROTEIN YOKD"/>
    <property type="match status" value="1"/>
</dbReference>
<gene>
    <name evidence="6" type="ORF">HBO38_03745</name>
</gene>